<dbReference type="OMA" id="YDIWAMG"/>
<dbReference type="KEGG" id="glz:GLAREA_03964"/>
<dbReference type="GeneID" id="19463019"/>
<dbReference type="eggNOG" id="KOG0583">
    <property type="taxonomic scope" value="Eukaryota"/>
</dbReference>
<dbReference type="HOGENOM" id="CLU_002639_7_0_1"/>
<dbReference type="Pfam" id="PF00069">
    <property type="entry name" value="Pkinase"/>
    <property type="match status" value="1"/>
</dbReference>
<dbReference type="EMBL" id="KE145363">
    <property type="protein sequence ID" value="EPE30997.1"/>
    <property type="molecule type" value="Genomic_DNA"/>
</dbReference>
<protein>
    <submittedName>
        <fullName evidence="3">Protein kinase-like (PK-like)</fullName>
    </submittedName>
</protein>
<proteinExistence type="predicted"/>
<accession>S3CXC9</accession>
<dbReference type="InterPro" id="IPR010730">
    <property type="entry name" value="HET"/>
</dbReference>
<sequence>MVSKVNWAEMADSDSEQPVPSIPSEVTPKLSDQIIESYATSRYDPEEKQFLPAGYIGTLVTLEAIVQELDEKDILEPEDLNLDLPGNRMKKKIVDFVYQQAKKLFAISVVSGLHGHDLALAMNRFRTLKVCDASLPLTESVLGDSSCWSKTRKYSFLQEQWKFIAPVFSQENFKVDLLPSHILPFTAKSSWAKEGAFGQVFMIKIHPAHQTNAIHNPDGTLANLAIKEFVIPVNNEELWKDADEVWNSEVNTLNEISDLKHPHLIQRIAAIIRGNQRFLMFLWADGGNLRDYWEHNPKPNLTADLVKDIIEQIRGMAEALEKLHGYRDQYHYRHGDIKPENILNFPDPKKSRMGTFKISDLGSAKHHSVATRLRERTGGKAYATQAYQPPESVTNQLSSSSRLYDIWSMGCVTLEFMVWVLYGYEELKKFTTSIKGKLDEPCAFFEVEKIEYQNTPPGLVASIHPAVQACLDRLSADPECAKDTALGDLLEIIKNDLLVIKLPERTPSFMDLNNVSVEGTNDNHNYSEARTVHPTRIKHRTSAKGFVDALDDILKGANAENESYWFTGSSRTRLPQARVIPKIVTEESLPSGLSPSWRPQRGQKGPTPVSNPNQNMQDVGATSNTNHNQHRYSLAFMSVYHISRVLVIPELQLKITNISQELSNDWTYPVDNGFARNLLQKMDLSVVPPNAYSPSRLCGKCASIDLCAPTLHIQDTWSEFEDNVATCDFCKLRWNVAKHINREDYKSVSFEKVDSTLRMNDSNAPALSICRSPELSTTVPIQIGFPQLSGARSESHFQILRHWLKSCDQGHQKLKCQPSKVEFVPTRLIDVGQSDCDTVRLYETQSTDSLKYIALSHPWGTKPPFFQTFRKNVTSFKAGFKITDLTATLRDAVQVTRELGVQYLWIDSICIIQRDETDNGDFEQESKHMEKVFSSAYCVLAASSAHGQSDGFLNEREGSRREFVTFQKQDQPPIFVCQHLDDFNQHVLEGPLNKRGWVMQERVLARRTIYFTDKQTYWECGEGVRCETLTKMEKYNSLSTYYVPATNDFQSKLASFLGDPNFPEKIASKFTSRGEKIVFYEDLYKQYSRLGFTRWEDRPIAIAGLEKRLISDLQTHGGFGVFDDGQSLLRRSLLWQRGKDEQTLTKIIFPPERNTIIPSWSWMAYQGGIDFLDVPFGGVDWTKDVIHSPWIPDPTEAHTTDQVGSIELNSVARGFDLQGAKANEFMIIYDIPRTEGASMKCIVMGRRRENVKSADARHYVLLVAPKAGFYERVGVGFMLGKFIELSDQGSSKMVKVR</sequence>
<dbReference type="GO" id="GO:0005524">
    <property type="term" value="F:ATP binding"/>
    <property type="evidence" value="ECO:0007669"/>
    <property type="project" value="InterPro"/>
</dbReference>
<dbReference type="GO" id="GO:0004672">
    <property type="term" value="F:protein kinase activity"/>
    <property type="evidence" value="ECO:0007669"/>
    <property type="project" value="InterPro"/>
</dbReference>
<evidence type="ECO:0000313" key="4">
    <source>
        <dbReference type="Proteomes" id="UP000016922"/>
    </source>
</evidence>
<evidence type="ECO:0000313" key="3">
    <source>
        <dbReference type="EMBL" id="EPE30997.1"/>
    </source>
</evidence>
<dbReference type="SMART" id="SM00220">
    <property type="entry name" value="S_TKc"/>
    <property type="match status" value="1"/>
</dbReference>
<gene>
    <name evidence="3" type="ORF">GLAREA_03964</name>
</gene>
<dbReference type="CDD" id="cd00180">
    <property type="entry name" value="PKc"/>
    <property type="match status" value="1"/>
</dbReference>
<dbReference type="RefSeq" id="XP_008082408.1">
    <property type="nucleotide sequence ID" value="XM_008084217.1"/>
</dbReference>
<dbReference type="PANTHER" id="PTHR33112">
    <property type="entry name" value="DOMAIN PROTEIN, PUTATIVE-RELATED"/>
    <property type="match status" value="1"/>
</dbReference>
<keyword evidence="4" id="KW-1185">Reference proteome</keyword>
<feature type="domain" description="Protein kinase" evidence="2">
    <location>
        <begin position="186"/>
        <end position="527"/>
    </location>
</feature>
<dbReference type="Gene3D" id="1.10.510.10">
    <property type="entry name" value="Transferase(Phosphotransferase) domain 1"/>
    <property type="match status" value="1"/>
</dbReference>
<dbReference type="PANTHER" id="PTHR33112:SF10">
    <property type="entry name" value="TOL"/>
    <property type="match status" value="1"/>
</dbReference>
<evidence type="ECO:0000256" key="1">
    <source>
        <dbReference type="SAM" id="MobiDB-lite"/>
    </source>
</evidence>
<organism evidence="3 4">
    <name type="scientific">Glarea lozoyensis (strain ATCC 20868 / MF5171)</name>
    <dbReference type="NCBI Taxonomy" id="1116229"/>
    <lineage>
        <taxon>Eukaryota</taxon>
        <taxon>Fungi</taxon>
        <taxon>Dikarya</taxon>
        <taxon>Ascomycota</taxon>
        <taxon>Pezizomycotina</taxon>
        <taxon>Leotiomycetes</taxon>
        <taxon>Helotiales</taxon>
        <taxon>Helotiaceae</taxon>
        <taxon>Glarea</taxon>
    </lineage>
</organism>
<reference evidence="3 4" key="1">
    <citation type="journal article" date="2013" name="BMC Genomics">
        <title>Genomics-driven discovery of the pneumocandin biosynthetic gene cluster in the fungus Glarea lozoyensis.</title>
        <authorList>
            <person name="Chen L."/>
            <person name="Yue Q."/>
            <person name="Zhang X."/>
            <person name="Xiang M."/>
            <person name="Wang C."/>
            <person name="Li S."/>
            <person name="Che Y."/>
            <person name="Ortiz-Lopez F.J."/>
            <person name="Bills G.F."/>
            <person name="Liu X."/>
            <person name="An Z."/>
        </authorList>
    </citation>
    <scope>NUCLEOTIDE SEQUENCE [LARGE SCALE GENOMIC DNA]</scope>
    <source>
        <strain evidence="4">ATCC 20868 / MF5171</strain>
    </source>
</reference>
<dbReference type="Pfam" id="PF06985">
    <property type="entry name" value="HET"/>
    <property type="match status" value="1"/>
</dbReference>
<name>S3CXC9_GLAL2</name>
<keyword evidence="3" id="KW-0808">Transferase</keyword>
<evidence type="ECO:0000259" key="2">
    <source>
        <dbReference type="PROSITE" id="PS50011"/>
    </source>
</evidence>
<dbReference type="Proteomes" id="UP000016922">
    <property type="component" value="Unassembled WGS sequence"/>
</dbReference>
<dbReference type="OrthoDB" id="4062651at2759"/>
<feature type="region of interest" description="Disordered" evidence="1">
    <location>
        <begin position="589"/>
        <end position="614"/>
    </location>
</feature>
<dbReference type="InterPro" id="IPR011009">
    <property type="entry name" value="Kinase-like_dom_sf"/>
</dbReference>
<feature type="region of interest" description="Disordered" evidence="1">
    <location>
        <begin position="1"/>
        <end position="26"/>
    </location>
</feature>
<dbReference type="InterPro" id="IPR000719">
    <property type="entry name" value="Prot_kinase_dom"/>
</dbReference>
<keyword evidence="3" id="KW-0418">Kinase</keyword>
<dbReference type="SUPFAM" id="SSF56112">
    <property type="entry name" value="Protein kinase-like (PK-like)"/>
    <property type="match status" value="1"/>
</dbReference>
<dbReference type="PROSITE" id="PS50011">
    <property type="entry name" value="PROTEIN_KINASE_DOM"/>
    <property type="match status" value="1"/>
</dbReference>